<proteinExistence type="predicted"/>
<dbReference type="EMBL" id="JABEZV010443941">
    <property type="protein sequence ID" value="MBA0730289.1"/>
    <property type="molecule type" value="Genomic_DNA"/>
</dbReference>
<organism evidence="2 3">
    <name type="scientific">Gossypium laxum</name>
    <dbReference type="NCBI Taxonomy" id="34288"/>
    <lineage>
        <taxon>Eukaryota</taxon>
        <taxon>Viridiplantae</taxon>
        <taxon>Streptophyta</taxon>
        <taxon>Embryophyta</taxon>
        <taxon>Tracheophyta</taxon>
        <taxon>Spermatophyta</taxon>
        <taxon>Magnoliopsida</taxon>
        <taxon>eudicotyledons</taxon>
        <taxon>Gunneridae</taxon>
        <taxon>Pentapetalae</taxon>
        <taxon>rosids</taxon>
        <taxon>malvids</taxon>
        <taxon>Malvales</taxon>
        <taxon>Malvaceae</taxon>
        <taxon>Malvoideae</taxon>
        <taxon>Gossypium</taxon>
    </lineage>
</organism>
<evidence type="ECO:0000313" key="2">
    <source>
        <dbReference type="EMBL" id="MBA0730289.1"/>
    </source>
</evidence>
<keyword evidence="3" id="KW-1185">Reference proteome</keyword>
<evidence type="ECO:0000313" key="3">
    <source>
        <dbReference type="Proteomes" id="UP000593574"/>
    </source>
</evidence>
<protein>
    <submittedName>
        <fullName evidence="2">Uncharacterized protein</fullName>
    </submittedName>
</protein>
<feature type="signal peptide" evidence="1">
    <location>
        <begin position="1"/>
        <end position="16"/>
    </location>
</feature>
<accession>A0A7J9B3L1</accession>
<sequence length="42" mass="5076">MGLWVWLIQTPMFLLRRILFLPRHQPQFLLGSTFKGLVDHLR</sequence>
<name>A0A7J9B3L1_9ROSI</name>
<dbReference type="AlphaFoldDB" id="A0A7J9B3L1"/>
<reference evidence="2 3" key="1">
    <citation type="journal article" date="2019" name="Genome Biol. Evol.">
        <title>Insights into the evolution of the New World diploid cottons (Gossypium, subgenus Houzingenia) based on genome sequencing.</title>
        <authorList>
            <person name="Grover C.E."/>
            <person name="Arick M.A. 2nd"/>
            <person name="Thrash A."/>
            <person name="Conover J.L."/>
            <person name="Sanders W.S."/>
            <person name="Peterson D.G."/>
            <person name="Frelichowski J.E."/>
            <person name="Scheffler J.A."/>
            <person name="Scheffler B.E."/>
            <person name="Wendel J.F."/>
        </authorList>
    </citation>
    <scope>NUCLEOTIDE SEQUENCE [LARGE SCALE GENOMIC DNA]</scope>
    <source>
        <strain evidence="2">4</strain>
        <tissue evidence="2">Leaf</tissue>
    </source>
</reference>
<feature type="chain" id="PRO_5029472665" evidence="1">
    <location>
        <begin position="17"/>
        <end position="42"/>
    </location>
</feature>
<dbReference type="Proteomes" id="UP000593574">
    <property type="component" value="Unassembled WGS sequence"/>
</dbReference>
<keyword evidence="1" id="KW-0732">Signal</keyword>
<comment type="caution">
    <text evidence="2">The sequence shown here is derived from an EMBL/GenBank/DDBJ whole genome shotgun (WGS) entry which is preliminary data.</text>
</comment>
<gene>
    <name evidence="2" type="ORF">Golax_023452</name>
</gene>
<evidence type="ECO:0000256" key="1">
    <source>
        <dbReference type="SAM" id="SignalP"/>
    </source>
</evidence>